<dbReference type="Proteomes" id="UP000199558">
    <property type="component" value="Unassembled WGS sequence"/>
</dbReference>
<evidence type="ECO:0000256" key="1">
    <source>
        <dbReference type="SAM" id="MobiDB-lite"/>
    </source>
</evidence>
<accession>A0A1A9B4C6</accession>
<dbReference type="EMBL" id="FLRH01000003">
    <property type="protein sequence ID" value="SBT63906.1"/>
    <property type="molecule type" value="Genomic_DNA"/>
</dbReference>
<name>A0A1A9B4C6_9ACTN</name>
<evidence type="ECO:0000313" key="3">
    <source>
        <dbReference type="Proteomes" id="UP000199558"/>
    </source>
</evidence>
<feature type="region of interest" description="Disordered" evidence="1">
    <location>
        <begin position="136"/>
        <end position="176"/>
    </location>
</feature>
<dbReference type="STRING" id="946078.GA0070622_0874"/>
<protein>
    <submittedName>
        <fullName evidence="2">Uncharacterized protein</fullName>
    </submittedName>
</protein>
<reference evidence="3" key="1">
    <citation type="submission" date="2016-06" db="EMBL/GenBank/DDBJ databases">
        <authorList>
            <person name="Varghese N."/>
            <person name="Submissions Spin"/>
        </authorList>
    </citation>
    <scope>NUCLEOTIDE SEQUENCE [LARGE SCALE GENOMIC DNA]</scope>
    <source>
        <strain evidence="3">DSM 45794</strain>
    </source>
</reference>
<keyword evidence="3" id="KW-1185">Reference proteome</keyword>
<organism evidence="2 3">
    <name type="scientific">Micromonospora sediminicola</name>
    <dbReference type="NCBI Taxonomy" id="946078"/>
    <lineage>
        <taxon>Bacteria</taxon>
        <taxon>Bacillati</taxon>
        <taxon>Actinomycetota</taxon>
        <taxon>Actinomycetes</taxon>
        <taxon>Micromonosporales</taxon>
        <taxon>Micromonosporaceae</taxon>
        <taxon>Micromonospora</taxon>
    </lineage>
</organism>
<dbReference type="AlphaFoldDB" id="A0A1A9B4C6"/>
<proteinExistence type="predicted"/>
<gene>
    <name evidence="2" type="ORF">GA0070622_0874</name>
</gene>
<dbReference type="RefSeq" id="WP_091568820.1">
    <property type="nucleotide sequence ID" value="NZ_FLRH01000003.1"/>
</dbReference>
<evidence type="ECO:0000313" key="2">
    <source>
        <dbReference type="EMBL" id="SBT63906.1"/>
    </source>
</evidence>
<dbReference type="OrthoDB" id="3386020at2"/>
<sequence length="176" mass="18839">MQVSQALDIMEALLQAAEHPDITAISRYGRDTQPGGQSPPGIKVVHGNRSYAMLWAALPHPDARPLPLGEMPPPRLRAGRIIVLAHQLLDAAQPDAFLKWELCATPGVGAWEDGNPPASALRITCRDRQVIYLRGTAASGGAAEPETDPHPDYRIPQGVQSWHLSPSAPSAEPVSA</sequence>
<feature type="compositionally biased region" description="Low complexity" evidence="1">
    <location>
        <begin position="165"/>
        <end position="176"/>
    </location>
</feature>